<name>A0AA96WIM3_9CYAN</name>
<feature type="compositionally biased region" description="Polar residues" evidence="1">
    <location>
        <begin position="480"/>
        <end position="503"/>
    </location>
</feature>
<feature type="region of interest" description="Disordered" evidence="1">
    <location>
        <begin position="413"/>
        <end position="433"/>
    </location>
</feature>
<organism evidence="2">
    <name type="scientific">Leptolyngbya sp. NK1-12</name>
    <dbReference type="NCBI Taxonomy" id="2547451"/>
    <lineage>
        <taxon>Bacteria</taxon>
        <taxon>Bacillati</taxon>
        <taxon>Cyanobacteriota</taxon>
        <taxon>Cyanophyceae</taxon>
        <taxon>Leptolyngbyales</taxon>
        <taxon>Leptolyngbyaceae</taxon>
        <taxon>Leptolyngbya group</taxon>
        <taxon>Leptolyngbya</taxon>
    </lineage>
</organism>
<reference evidence="2" key="1">
    <citation type="submission" date="2020-05" db="EMBL/GenBank/DDBJ databases">
        <authorList>
            <person name="Zhu T."/>
            <person name="Keshari N."/>
            <person name="Lu X."/>
        </authorList>
    </citation>
    <scope>NUCLEOTIDE SEQUENCE</scope>
    <source>
        <strain evidence="2">NK1-12</strain>
    </source>
</reference>
<evidence type="ECO:0000313" key="2">
    <source>
        <dbReference type="EMBL" id="WNZ22061.1"/>
    </source>
</evidence>
<protein>
    <submittedName>
        <fullName evidence="2">Uncharacterized protein</fullName>
    </submittedName>
</protein>
<feature type="region of interest" description="Disordered" evidence="1">
    <location>
        <begin position="480"/>
        <end position="511"/>
    </location>
</feature>
<accession>A0AA96WIM3</accession>
<sequence length="594" mass="65565">MSGHYQSKVFNFLLRQSLRLQTQTAQTWRHLKVATVWGVQILLYPIYLGFQTTRLIGRQLQQAARQTVPRLRAATQAIGSSGSLAADTPIRKTLAALTSVQVSLPGSQDILLLPAESESNLERELALYARQHPDQPMTIRMKPVSSAAVAIDASAASVPDVSAVRIQGIASRLETGSLVLVTTRNQILDILTSDQQAELTRRMVWELASYWRRRRLTTPSQQPLLSNYLPLAKVQPNALPPIRLLQAIMAWMQRGSVAVALNLFQESRLGYETGGLLLPSSPVDAGMKSAQPAWVAVEAQFYDWLERAGETASALLIAGLSAGLDAFKQTSFQRNGGQLQPAEFTPAPLGQPTDSISSLPKDLANDWFALIDHWLSQLPGLREQPPALPSQTTAYPWLTMEDLFELPNAAQGTRTVTPPAPTSTAAASDPITNNNRNWLKHSLRRILPQNSALRPVDQTNWELTDTAALEKAIKSRLANLRQSKSSNDSNDSAVVQSSSTNLPAPSAAEEWDADLHQAPASAWARHPLQPPLSSLDTANEEEAAMMPPSWIEAEAEVVGYVKHPLERLLEWIDKGMAWIEKWIARIWRWVTRKS</sequence>
<dbReference type="RefSeq" id="WP_316433435.1">
    <property type="nucleotide sequence ID" value="NZ_CP053586.1"/>
</dbReference>
<dbReference type="AlphaFoldDB" id="A0AA96WIM3"/>
<dbReference type="EMBL" id="CP053586">
    <property type="protein sequence ID" value="WNZ22061.1"/>
    <property type="molecule type" value="Genomic_DNA"/>
</dbReference>
<evidence type="ECO:0000256" key="1">
    <source>
        <dbReference type="SAM" id="MobiDB-lite"/>
    </source>
</evidence>
<proteinExistence type="predicted"/>
<gene>
    <name evidence="2" type="ORF">HJG54_03710</name>
</gene>